<protein>
    <submittedName>
        <fullName evidence="1">Uncharacterized protein</fullName>
    </submittedName>
</protein>
<accession>A0A844I131</accession>
<sequence length="81" mass="9085">MNSASPTPERTVDSPSLLTLNQLCELEPALTPGGLRYLLFQRGHDIPGVYRFGRRILFDRAEFVEAIKNGKTATITRRTPI</sequence>
<organism evidence="1 2">
    <name type="scientific">Marinobacter adhaerens</name>
    <dbReference type="NCBI Taxonomy" id="1033846"/>
    <lineage>
        <taxon>Bacteria</taxon>
        <taxon>Pseudomonadati</taxon>
        <taxon>Pseudomonadota</taxon>
        <taxon>Gammaproteobacteria</taxon>
        <taxon>Pseudomonadales</taxon>
        <taxon>Marinobacteraceae</taxon>
        <taxon>Marinobacter</taxon>
    </lineage>
</organism>
<comment type="caution">
    <text evidence="1">The sequence shown here is derived from an EMBL/GenBank/DDBJ whole genome shotgun (WGS) entry which is preliminary data.</text>
</comment>
<proteinExistence type="predicted"/>
<evidence type="ECO:0000313" key="2">
    <source>
        <dbReference type="Proteomes" id="UP000431462"/>
    </source>
</evidence>
<gene>
    <name evidence="1" type="ORF">FH752_08930</name>
</gene>
<dbReference type="EMBL" id="VENC01000008">
    <property type="protein sequence ID" value="MTI98731.1"/>
    <property type="molecule type" value="Genomic_DNA"/>
</dbReference>
<reference evidence="1 2" key="1">
    <citation type="submission" date="2019-06" db="EMBL/GenBank/DDBJ databases">
        <title>Enrichment of Autotrophic Halophilic Microorganisms from Red Sea Brine Pool Using Microbial Electrosynthesis System.</title>
        <authorList>
            <person name="Alqahtani M.F."/>
            <person name="Bajracharya S."/>
            <person name="Katuri K.P."/>
            <person name="Ali M."/>
            <person name="Saikaly P.E."/>
        </authorList>
    </citation>
    <scope>NUCLEOTIDE SEQUENCE [LARGE SCALE GENOMIC DNA]</scope>
    <source>
        <strain evidence="1">MES15</strain>
    </source>
</reference>
<evidence type="ECO:0000313" key="1">
    <source>
        <dbReference type="EMBL" id="MTI98731.1"/>
    </source>
</evidence>
<name>A0A844I131_9GAMM</name>
<dbReference type="Proteomes" id="UP000431462">
    <property type="component" value="Unassembled WGS sequence"/>
</dbReference>
<dbReference type="AlphaFoldDB" id="A0A844I131"/>